<organism evidence="2 3">
    <name type="scientific">Riccia fluitans</name>
    <dbReference type="NCBI Taxonomy" id="41844"/>
    <lineage>
        <taxon>Eukaryota</taxon>
        <taxon>Viridiplantae</taxon>
        <taxon>Streptophyta</taxon>
        <taxon>Embryophyta</taxon>
        <taxon>Marchantiophyta</taxon>
        <taxon>Marchantiopsida</taxon>
        <taxon>Marchantiidae</taxon>
        <taxon>Marchantiales</taxon>
        <taxon>Ricciaceae</taxon>
        <taxon>Riccia</taxon>
    </lineage>
</organism>
<gene>
    <name evidence="2" type="ORF">R1flu_000644</name>
</gene>
<dbReference type="Proteomes" id="UP001605036">
    <property type="component" value="Unassembled WGS sequence"/>
</dbReference>
<evidence type="ECO:0000256" key="1">
    <source>
        <dbReference type="SAM" id="MobiDB-lite"/>
    </source>
</evidence>
<evidence type="ECO:0000313" key="3">
    <source>
        <dbReference type="Proteomes" id="UP001605036"/>
    </source>
</evidence>
<name>A0ABD1Y1Z0_9MARC</name>
<keyword evidence="3" id="KW-1185">Reference proteome</keyword>
<proteinExistence type="predicted"/>
<accession>A0ABD1Y1Z0</accession>
<feature type="region of interest" description="Disordered" evidence="1">
    <location>
        <begin position="32"/>
        <end position="131"/>
    </location>
</feature>
<dbReference type="AlphaFoldDB" id="A0ABD1Y1Z0"/>
<reference evidence="2 3" key="1">
    <citation type="submission" date="2024-09" db="EMBL/GenBank/DDBJ databases">
        <title>Chromosome-scale assembly of Riccia fluitans.</title>
        <authorList>
            <person name="Paukszto L."/>
            <person name="Sawicki J."/>
            <person name="Karawczyk K."/>
            <person name="Piernik-Szablinska J."/>
            <person name="Szczecinska M."/>
            <person name="Mazdziarz M."/>
        </authorList>
    </citation>
    <scope>NUCLEOTIDE SEQUENCE [LARGE SCALE GENOMIC DNA]</scope>
    <source>
        <strain evidence="2">Rf_01</strain>
        <tissue evidence="2">Aerial parts of the thallus</tissue>
    </source>
</reference>
<protein>
    <submittedName>
        <fullName evidence="2">Uncharacterized protein</fullName>
    </submittedName>
</protein>
<feature type="compositionally biased region" description="Basic and acidic residues" evidence="1">
    <location>
        <begin position="96"/>
        <end position="106"/>
    </location>
</feature>
<comment type="caution">
    <text evidence="2">The sequence shown here is derived from an EMBL/GenBank/DDBJ whole genome shotgun (WGS) entry which is preliminary data.</text>
</comment>
<evidence type="ECO:0000313" key="2">
    <source>
        <dbReference type="EMBL" id="KAL2620439.1"/>
    </source>
</evidence>
<sequence>MLPASGVHREPKTLRSRLVSRRKAFSAVAISLDPGPNLGKMILRSNRPQIEGRPGPPHGEPDPDHGGRGGWTTEQPLSMDTWRARGCCQGTVHPRARTDRVQRDRNPTVPGNLQRAPLRQLARWPPSNSTS</sequence>
<dbReference type="EMBL" id="JBHFFA010000006">
    <property type="protein sequence ID" value="KAL2620439.1"/>
    <property type="molecule type" value="Genomic_DNA"/>
</dbReference>